<accession>A0A2H0CTQ7</accession>
<dbReference type="CDD" id="cd04179">
    <property type="entry name" value="DPM_DPG-synthase_like"/>
    <property type="match status" value="1"/>
</dbReference>
<protein>
    <submittedName>
        <fullName evidence="2">Glycosyl transferase</fullName>
    </submittedName>
</protein>
<dbReference type="InterPro" id="IPR029044">
    <property type="entry name" value="Nucleotide-diphossugar_trans"/>
</dbReference>
<dbReference type="EMBL" id="PCTL01000024">
    <property type="protein sequence ID" value="PIP73315.1"/>
    <property type="molecule type" value="Genomic_DNA"/>
</dbReference>
<keyword evidence="2" id="KW-0808">Transferase</keyword>
<dbReference type="InterPro" id="IPR050256">
    <property type="entry name" value="Glycosyltransferase_2"/>
</dbReference>
<name>A0A2H0CTQ7_9BACT</name>
<dbReference type="Pfam" id="PF00535">
    <property type="entry name" value="Glycos_transf_2"/>
    <property type="match status" value="1"/>
</dbReference>
<reference evidence="2 3" key="1">
    <citation type="submission" date="2017-09" db="EMBL/GenBank/DDBJ databases">
        <title>Depth-based differentiation of microbial function through sediment-hosted aquifers and enrichment of novel symbionts in the deep terrestrial subsurface.</title>
        <authorList>
            <person name="Probst A.J."/>
            <person name="Ladd B."/>
            <person name="Jarett J.K."/>
            <person name="Geller-Mcgrath D.E."/>
            <person name="Sieber C.M."/>
            <person name="Emerson J.B."/>
            <person name="Anantharaman K."/>
            <person name="Thomas B.C."/>
            <person name="Malmstrom R."/>
            <person name="Stieglmeier M."/>
            <person name="Klingl A."/>
            <person name="Woyke T."/>
            <person name="Ryan C.M."/>
            <person name="Banfield J.F."/>
        </authorList>
    </citation>
    <scope>NUCLEOTIDE SEQUENCE [LARGE SCALE GENOMIC DNA]</scope>
    <source>
        <strain evidence="2">CG22_combo_CG10-13_8_21_14_all_47_15</strain>
    </source>
</reference>
<dbReference type="InterPro" id="IPR001173">
    <property type="entry name" value="Glyco_trans_2-like"/>
</dbReference>
<dbReference type="GO" id="GO:0016740">
    <property type="term" value="F:transferase activity"/>
    <property type="evidence" value="ECO:0007669"/>
    <property type="project" value="UniProtKB-KW"/>
</dbReference>
<feature type="domain" description="Glycosyltransferase 2-like" evidence="1">
    <location>
        <begin position="4"/>
        <end position="166"/>
    </location>
</feature>
<sequence length="241" mass="27387">MKLSVIIPAYNEKETIETLLRLVRGVSVHGVRTKEIIVVDDGSTDGTREILERIEGIRIILHDKNQGKGGALKTGFQAANGDIVLIQDADLEYDPNEYSRLLSPIISGHADVVYGSRFIGRDPHRVLYIWHYLANKFLTMLSNIFTGLNLSDMETCYKAFRKEVVDSFKDTLESKKFGIEPELTAKIAHGGTVLSGGYRRRWRIYEVGISYYGRTYEEGKKINWKDGFAAIWHIIKFNLLS</sequence>
<dbReference type="Proteomes" id="UP000230638">
    <property type="component" value="Unassembled WGS sequence"/>
</dbReference>
<evidence type="ECO:0000313" key="2">
    <source>
        <dbReference type="EMBL" id="PIP73315.1"/>
    </source>
</evidence>
<proteinExistence type="predicted"/>
<evidence type="ECO:0000313" key="3">
    <source>
        <dbReference type="Proteomes" id="UP000230638"/>
    </source>
</evidence>
<evidence type="ECO:0000259" key="1">
    <source>
        <dbReference type="Pfam" id="PF00535"/>
    </source>
</evidence>
<dbReference type="PANTHER" id="PTHR48090">
    <property type="entry name" value="UNDECAPRENYL-PHOSPHATE 4-DEOXY-4-FORMAMIDO-L-ARABINOSE TRANSFERASE-RELATED"/>
    <property type="match status" value="1"/>
</dbReference>
<gene>
    <name evidence="2" type="ORF">COW88_02365</name>
</gene>
<comment type="caution">
    <text evidence="2">The sequence shown here is derived from an EMBL/GenBank/DDBJ whole genome shotgun (WGS) entry which is preliminary data.</text>
</comment>
<dbReference type="Gene3D" id="3.90.550.10">
    <property type="entry name" value="Spore Coat Polysaccharide Biosynthesis Protein SpsA, Chain A"/>
    <property type="match status" value="1"/>
</dbReference>
<dbReference type="PANTHER" id="PTHR48090:SF7">
    <property type="entry name" value="RFBJ PROTEIN"/>
    <property type="match status" value="1"/>
</dbReference>
<organism evidence="2 3">
    <name type="scientific">Candidatus Lloydbacteria bacterium CG22_combo_CG10-13_8_21_14_all_47_15</name>
    <dbReference type="NCBI Taxonomy" id="1974635"/>
    <lineage>
        <taxon>Bacteria</taxon>
        <taxon>Candidatus Lloydiibacteriota</taxon>
    </lineage>
</organism>
<dbReference type="AlphaFoldDB" id="A0A2H0CTQ7"/>
<dbReference type="SUPFAM" id="SSF53448">
    <property type="entry name" value="Nucleotide-diphospho-sugar transferases"/>
    <property type="match status" value="1"/>
</dbReference>